<dbReference type="Pfam" id="PF06167">
    <property type="entry name" value="Peptidase_M90"/>
    <property type="match status" value="1"/>
</dbReference>
<sequence length="289" mass="33016">MKRKVIMIAAVLSVILCLVFLGSIALSNSDGAYGEMSLMIPNIPSYGIVIYAVVITAYIIVSMVRRRRADEEGRNPRRILLPIVILTVVLGVLIASGNREPQRSGYDTLADIKDGDYLEMDDLPPINIVGDISEDKIDYIIRECIENQPEILLKETKLIHLCTHDEFESLKERMNVKQAIAFATSIDNNIYVDSSIYGLQRVITHELAHNYDFRNGYISGQSWFKAKYESMIKDDRFNSLHGVIDIMYARSDASEFFAEVSDAYFNRPHHLKKDFPELYELFNGIYKEE</sequence>
<evidence type="ECO:0000313" key="2">
    <source>
        <dbReference type="EMBL" id="MDQ0361040.1"/>
    </source>
</evidence>
<comment type="caution">
    <text evidence="2">The sequence shown here is derived from an EMBL/GenBank/DDBJ whole genome shotgun (WGS) entry which is preliminary data.</text>
</comment>
<dbReference type="Proteomes" id="UP001230220">
    <property type="component" value="Unassembled WGS sequence"/>
</dbReference>
<name>A0ABU0E3H2_9FIRM</name>
<evidence type="ECO:0000256" key="1">
    <source>
        <dbReference type="SAM" id="Phobius"/>
    </source>
</evidence>
<reference evidence="2 3" key="1">
    <citation type="submission" date="2023-07" db="EMBL/GenBank/DDBJ databases">
        <title>Genomic Encyclopedia of Type Strains, Phase IV (KMG-IV): sequencing the most valuable type-strain genomes for metagenomic binning, comparative biology and taxonomic classification.</title>
        <authorList>
            <person name="Goeker M."/>
        </authorList>
    </citation>
    <scope>NUCLEOTIDE SEQUENCE [LARGE SCALE GENOMIC DNA]</scope>
    <source>
        <strain evidence="2 3">DSM 16784</strain>
    </source>
</reference>
<dbReference type="EMBL" id="JAUSUR010000003">
    <property type="protein sequence ID" value="MDQ0361040.1"/>
    <property type="molecule type" value="Genomic_DNA"/>
</dbReference>
<keyword evidence="1" id="KW-0472">Membrane</keyword>
<keyword evidence="3" id="KW-1185">Reference proteome</keyword>
<dbReference type="InterPro" id="IPR010384">
    <property type="entry name" value="MtfA_fam"/>
</dbReference>
<gene>
    <name evidence="2" type="ORF">J2S15_001787</name>
</gene>
<dbReference type="SUPFAM" id="SSF55486">
    <property type="entry name" value="Metalloproteases ('zincins'), catalytic domain"/>
    <property type="match status" value="1"/>
</dbReference>
<feature type="transmembrane region" description="Helical" evidence="1">
    <location>
        <begin position="45"/>
        <end position="64"/>
    </location>
</feature>
<accession>A0ABU0E3H2</accession>
<dbReference type="Gene3D" id="3.40.390.10">
    <property type="entry name" value="Collagenase (Catalytic Domain)"/>
    <property type="match status" value="1"/>
</dbReference>
<protein>
    <submittedName>
        <fullName evidence="2">F0F1-type ATP synthase assembly protein I</fullName>
    </submittedName>
</protein>
<organism evidence="2 3">
    <name type="scientific">Breznakia pachnodae</name>
    <dbReference type="NCBI Taxonomy" id="265178"/>
    <lineage>
        <taxon>Bacteria</taxon>
        <taxon>Bacillati</taxon>
        <taxon>Bacillota</taxon>
        <taxon>Erysipelotrichia</taxon>
        <taxon>Erysipelotrichales</taxon>
        <taxon>Erysipelotrichaceae</taxon>
        <taxon>Breznakia</taxon>
    </lineage>
</organism>
<keyword evidence="1" id="KW-1133">Transmembrane helix</keyword>
<feature type="transmembrane region" description="Helical" evidence="1">
    <location>
        <begin position="79"/>
        <end position="97"/>
    </location>
</feature>
<keyword evidence="1" id="KW-0812">Transmembrane</keyword>
<dbReference type="RefSeq" id="WP_307407426.1">
    <property type="nucleotide sequence ID" value="NZ_JAUSUR010000003.1"/>
</dbReference>
<dbReference type="InterPro" id="IPR024079">
    <property type="entry name" value="MetalloPept_cat_dom_sf"/>
</dbReference>
<proteinExistence type="predicted"/>
<evidence type="ECO:0000313" key="3">
    <source>
        <dbReference type="Proteomes" id="UP001230220"/>
    </source>
</evidence>